<comment type="caution">
    <text evidence="3">The sequence shown here is derived from an EMBL/GenBank/DDBJ whole genome shotgun (WGS) entry which is preliminary data.</text>
</comment>
<feature type="domain" description="CAAX prenyl protease 2/Lysostaphin resistance protein A-like" evidence="2">
    <location>
        <begin position="176"/>
        <end position="267"/>
    </location>
</feature>
<evidence type="ECO:0000313" key="4">
    <source>
        <dbReference type="Proteomes" id="UP000557899"/>
    </source>
</evidence>
<dbReference type="InterPro" id="IPR003675">
    <property type="entry name" value="Rce1/LyrA-like_dom"/>
</dbReference>
<dbReference type="GO" id="GO:0006508">
    <property type="term" value="P:proteolysis"/>
    <property type="evidence" value="ECO:0007669"/>
    <property type="project" value="UniProtKB-KW"/>
</dbReference>
<accession>A0A7X6PMS0</accession>
<keyword evidence="3" id="KW-0378">Hydrolase</keyword>
<feature type="transmembrane region" description="Helical" evidence="1">
    <location>
        <begin position="169"/>
        <end position="187"/>
    </location>
</feature>
<dbReference type="GO" id="GO:0080120">
    <property type="term" value="P:CAAX-box protein maturation"/>
    <property type="evidence" value="ECO:0007669"/>
    <property type="project" value="UniProtKB-ARBA"/>
</dbReference>
<feature type="transmembrane region" description="Helical" evidence="1">
    <location>
        <begin position="199"/>
        <end position="221"/>
    </location>
</feature>
<feature type="transmembrane region" description="Helical" evidence="1">
    <location>
        <begin position="283"/>
        <end position="303"/>
    </location>
</feature>
<keyword evidence="3" id="KW-0482">Metalloprotease</keyword>
<keyword evidence="1" id="KW-0812">Transmembrane</keyword>
<name>A0A7X6PMS0_9CORY</name>
<keyword evidence="1" id="KW-0472">Membrane</keyword>
<dbReference type="PANTHER" id="PTHR39430:SF1">
    <property type="entry name" value="PROTEASE"/>
    <property type="match status" value="1"/>
</dbReference>
<dbReference type="GO" id="GO:0008237">
    <property type="term" value="F:metallopeptidase activity"/>
    <property type="evidence" value="ECO:0007669"/>
    <property type="project" value="UniProtKB-KW"/>
</dbReference>
<dbReference type="GO" id="GO:0004175">
    <property type="term" value="F:endopeptidase activity"/>
    <property type="evidence" value="ECO:0007669"/>
    <property type="project" value="UniProtKB-ARBA"/>
</dbReference>
<organism evidence="3 4">
    <name type="scientific">Corynebacterium humireducens</name>
    <dbReference type="NCBI Taxonomy" id="1223514"/>
    <lineage>
        <taxon>Bacteria</taxon>
        <taxon>Bacillati</taxon>
        <taxon>Actinomycetota</taxon>
        <taxon>Actinomycetes</taxon>
        <taxon>Mycobacteriales</taxon>
        <taxon>Corynebacteriaceae</taxon>
        <taxon>Corynebacterium</taxon>
    </lineage>
</organism>
<reference evidence="3 4" key="1">
    <citation type="journal article" date="2020" name="Biotechnol. Biofuels">
        <title>New insights from the biogas microbiome by comprehensive genome-resolved metagenomics of nearly 1600 species originating from multiple anaerobic digesters.</title>
        <authorList>
            <person name="Campanaro S."/>
            <person name="Treu L."/>
            <person name="Rodriguez-R L.M."/>
            <person name="Kovalovszki A."/>
            <person name="Ziels R.M."/>
            <person name="Maus I."/>
            <person name="Zhu X."/>
            <person name="Kougias P.G."/>
            <person name="Basile A."/>
            <person name="Luo G."/>
            <person name="Schluter A."/>
            <person name="Konstantinidis K.T."/>
            <person name="Angelidaki I."/>
        </authorList>
    </citation>
    <scope>NUCLEOTIDE SEQUENCE [LARGE SCALE GENOMIC DNA]</scope>
    <source>
        <strain evidence="3">AS15tlH2ME_198</strain>
    </source>
</reference>
<gene>
    <name evidence="3" type="ORF">GX859_05855</name>
</gene>
<feature type="transmembrane region" description="Helical" evidence="1">
    <location>
        <begin position="85"/>
        <end position="109"/>
    </location>
</feature>
<proteinExistence type="predicted"/>
<sequence length="320" mass="34421">MDPEKPPSIDRRHGHVDYSVARDRVSLAGDSEANSVSEPIRTGPWWIVLRVLAAAVGMLVAVFLPLVVLIPTIPLQKMLPETPTVGIVMKIVLVGLTAAGYILVTYLLVRFIDRSTLRRCGLVVSGRSFSAFFVSLAITMVLVVGTGLALQTGGLLRAPTETFHIDVPLWFVIAEALLLGFVMQGFGEELIWRGYALRHLPVSAVASIWISATGFALLHLVSQGGQEGAFEHLLYLANPFGFAVLAGALAVRTGQMWAAVAVHGGIHAADLVMQLLGYGSGPWMWVCSGVVLTIAGVIIMRRIPRGYPAVRLQDNLPARG</sequence>
<feature type="transmembrane region" description="Helical" evidence="1">
    <location>
        <begin position="258"/>
        <end position="277"/>
    </location>
</feature>
<evidence type="ECO:0000259" key="2">
    <source>
        <dbReference type="Pfam" id="PF02517"/>
    </source>
</evidence>
<feature type="transmembrane region" description="Helical" evidence="1">
    <location>
        <begin position="233"/>
        <end position="251"/>
    </location>
</feature>
<feature type="transmembrane region" description="Helical" evidence="1">
    <location>
        <begin position="47"/>
        <end position="73"/>
    </location>
</feature>
<keyword evidence="1" id="KW-1133">Transmembrane helix</keyword>
<feature type="transmembrane region" description="Helical" evidence="1">
    <location>
        <begin position="129"/>
        <end position="149"/>
    </location>
</feature>
<evidence type="ECO:0000313" key="3">
    <source>
        <dbReference type="EMBL" id="NLA55808.1"/>
    </source>
</evidence>
<evidence type="ECO:0000256" key="1">
    <source>
        <dbReference type="SAM" id="Phobius"/>
    </source>
</evidence>
<dbReference type="PANTHER" id="PTHR39430">
    <property type="entry name" value="MEMBRANE-ASSOCIATED PROTEASE-RELATED"/>
    <property type="match status" value="1"/>
</dbReference>
<protein>
    <submittedName>
        <fullName evidence="3">CPBP family intramembrane metalloprotease</fullName>
    </submittedName>
</protein>
<keyword evidence="3" id="KW-0645">Protease</keyword>
<dbReference type="Proteomes" id="UP000557899">
    <property type="component" value="Unassembled WGS sequence"/>
</dbReference>
<dbReference type="Pfam" id="PF02517">
    <property type="entry name" value="Rce1-like"/>
    <property type="match status" value="1"/>
</dbReference>
<dbReference type="EMBL" id="JAAZHI010000124">
    <property type="protein sequence ID" value="NLA55808.1"/>
    <property type="molecule type" value="Genomic_DNA"/>
</dbReference>
<dbReference type="AlphaFoldDB" id="A0A7X6PMS0"/>